<evidence type="ECO:0000256" key="2">
    <source>
        <dbReference type="ARBA" id="ARBA00004892"/>
    </source>
</evidence>
<dbReference type="NCBIfam" id="NF002794">
    <property type="entry name" value="PRK02925.1"/>
    <property type="match status" value="1"/>
</dbReference>
<evidence type="ECO:0000256" key="1">
    <source>
        <dbReference type="ARBA" id="ARBA00001165"/>
    </source>
</evidence>
<sequence length="482" mass="53674">MSEAWVLHPDRALPAGELRPLAKEIYAATAGLPLVSMHGHVDVGVFAQDRPFPDPAQLLVVPDHYLVRMVISQGQVSLPQMGVAPVDASAEVEVEQDPRAIWRRFCEHWHLFRGTPTRYWLEHELVEVFGVTRRPSAENADDLFDELSEILRRPEFRPRALFERFGLEIIATTDPATADLAQHASLAAEGWGDRVVPTFRPDPLLHVDRADWRGQLGALSEVSGVDAGDYEGYLAALRQRRRAFVEAGARATDHGHLLTDTTQLPAREAARIFRAALTGEATAAEAQAFSGHMLFEMARMSTEDGLVMQLHPGSLRDHDAGLARAFGHDKGYDIPIGTEYTRSLRPLLEAFGHHPNFRFIVFTLDETTFSRELAPLAGVYPAMKLGAPWWFLDSPDGMRRYREAVTETAGFYNTSGFVDDTRAYPSIPARFDLNRRVDAGYLARLVAEHRLEMDEAIETAVDLAYHIPKAAYPPVRVPAVAG</sequence>
<comment type="pathway">
    <text evidence="2">Carbohydrate metabolism; pentose and glucuronate interconversion.</text>
</comment>
<dbReference type="EMBL" id="JBHUEE010000003">
    <property type="protein sequence ID" value="MFD1717607.1"/>
    <property type="molecule type" value="Genomic_DNA"/>
</dbReference>
<evidence type="ECO:0000256" key="4">
    <source>
        <dbReference type="ARBA" id="ARBA00012546"/>
    </source>
</evidence>
<name>A0ABW4L3W7_9MICO</name>
<evidence type="ECO:0000256" key="3">
    <source>
        <dbReference type="ARBA" id="ARBA00008397"/>
    </source>
</evidence>
<dbReference type="Pfam" id="PF02614">
    <property type="entry name" value="UxaC"/>
    <property type="match status" value="1"/>
</dbReference>
<dbReference type="Gene3D" id="3.20.20.140">
    <property type="entry name" value="Metal-dependent hydrolases"/>
    <property type="match status" value="1"/>
</dbReference>
<accession>A0ABW4L3W7</accession>
<evidence type="ECO:0000313" key="8">
    <source>
        <dbReference type="Proteomes" id="UP001597277"/>
    </source>
</evidence>
<dbReference type="InterPro" id="IPR003766">
    <property type="entry name" value="Uronate_isomerase"/>
</dbReference>
<dbReference type="RefSeq" id="WP_388004237.1">
    <property type="nucleotide sequence ID" value="NZ_JBHUEE010000003.1"/>
</dbReference>
<dbReference type="Proteomes" id="UP001597277">
    <property type="component" value="Unassembled WGS sequence"/>
</dbReference>
<dbReference type="InterPro" id="IPR032466">
    <property type="entry name" value="Metal_Hydrolase"/>
</dbReference>
<organism evidence="7 8">
    <name type="scientific">Georgenia deserti</name>
    <dbReference type="NCBI Taxonomy" id="2093781"/>
    <lineage>
        <taxon>Bacteria</taxon>
        <taxon>Bacillati</taxon>
        <taxon>Actinomycetota</taxon>
        <taxon>Actinomycetes</taxon>
        <taxon>Micrococcales</taxon>
        <taxon>Bogoriellaceae</taxon>
        <taxon>Georgenia</taxon>
    </lineage>
</organism>
<dbReference type="PANTHER" id="PTHR30068:SF4">
    <property type="entry name" value="URONATE ISOMERASE"/>
    <property type="match status" value="1"/>
</dbReference>
<gene>
    <name evidence="7" type="primary">uxaC</name>
    <name evidence="7" type="ORF">ACFSE6_07170</name>
</gene>
<reference evidence="8" key="1">
    <citation type="journal article" date="2019" name="Int. J. Syst. Evol. Microbiol.">
        <title>The Global Catalogue of Microorganisms (GCM) 10K type strain sequencing project: providing services to taxonomists for standard genome sequencing and annotation.</title>
        <authorList>
            <consortium name="The Broad Institute Genomics Platform"/>
            <consortium name="The Broad Institute Genome Sequencing Center for Infectious Disease"/>
            <person name="Wu L."/>
            <person name="Ma J."/>
        </authorList>
    </citation>
    <scope>NUCLEOTIDE SEQUENCE [LARGE SCALE GENOMIC DNA]</scope>
    <source>
        <strain evidence="8">JCM 17130</strain>
    </source>
</reference>
<evidence type="ECO:0000256" key="5">
    <source>
        <dbReference type="ARBA" id="ARBA00020555"/>
    </source>
</evidence>
<dbReference type="PANTHER" id="PTHR30068">
    <property type="entry name" value="URONATE ISOMERASE"/>
    <property type="match status" value="1"/>
</dbReference>
<comment type="catalytic activity">
    <reaction evidence="1">
        <text>D-glucuronate = D-fructuronate</text>
        <dbReference type="Rhea" id="RHEA:13049"/>
        <dbReference type="ChEBI" id="CHEBI:58720"/>
        <dbReference type="ChEBI" id="CHEBI:59863"/>
        <dbReference type="EC" id="5.3.1.12"/>
    </reaction>
</comment>
<dbReference type="GO" id="GO:0008880">
    <property type="term" value="F:glucuronate isomerase activity"/>
    <property type="evidence" value="ECO:0007669"/>
    <property type="project" value="UniProtKB-EC"/>
</dbReference>
<dbReference type="Gene3D" id="1.10.2020.10">
    <property type="entry name" value="uronate isomerase, domain 2, chain A"/>
    <property type="match status" value="1"/>
</dbReference>
<keyword evidence="8" id="KW-1185">Reference proteome</keyword>
<dbReference type="EC" id="5.3.1.12" evidence="4"/>
<comment type="caution">
    <text evidence="7">The sequence shown here is derived from an EMBL/GenBank/DDBJ whole genome shotgun (WGS) entry which is preliminary data.</text>
</comment>
<evidence type="ECO:0000313" key="7">
    <source>
        <dbReference type="EMBL" id="MFD1717607.1"/>
    </source>
</evidence>
<dbReference type="SUPFAM" id="SSF51556">
    <property type="entry name" value="Metallo-dependent hydrolases"/>
    <property type="match status" value="1"/>
</dbReference>
<comment type="similarity">
    <text evidence="3">Belongs to the metallo-dependent hydrolases superfamily. Uronate isomerase family.</text>
</comment>
<proteinExistence type="inferred from homology"/>
<protein>
    <recommendedName>
        <fullName evidence="5">Uronate isomerase</fullName>
        <ecNumber evidence="4">5.3.1.12</ecNumber>
    </recommendedName>
</protein>
<evidence type="ECO:0000256" key="6">
    <source>
        <dbReference type="ARBA" id="ARBA00023235"/>
    </source>
</evidence>
<keyword evidence="6 7" id="KW-0413">Isomerase</keyword>